<organism evidence="4">
    <name type="scientific">Thiolapillus brandeum</name>
    <dbReference type="NCBI Taxonomy" id="1076588"/>
    <lineage>
        <taxon>Bacteria</taxon>
        <taxon>Pseudomonadati</taxon>
        <taxon>Pseudomonadota</taxon>
        <taxon>Gammaproteobacteria</taxon>
        <taxon>Chromatiales</taxon>
        <taxon>Sedimenticolaceae</taxon>
        <taxon>Thiolapillus</taxon>
    </lineage>
</organism>
<dbReference type="InterPro" id="IPR022712">
    <property type="entry name" value="Beta_Casp"/>
</dbReference>
<dbReference type="SMART" id="SM00849">
    <property type="entry name" value="Lactamase_B"/>
    <property type="match status" value="1"/>
</dbReference>
<dbReference type="PANTHER" id="PTHR11203:SF37">
    <property type="entry name" value="INTEGRATOR COMPLEX SUBUNIT 11"/>
    <property type="match status" value="1"/>
</dbReference>
<dbReference type="CDD" id="cd16295">
    <property type="entry name" value="TTHA0252-CPSF-like_MBL-fold"/>
    <property type="match status" value="1"/>
</dbReference>
<dbReference type="InterPro" id="IPR036866">
    <property type="entry name" value="RibonucZ/Hydroxyglut_hydro"/>
</dbReference>
<dbReference type="InterPro" id="IPR011108">
    <property type="entry name" value="RMMBL"/>
</dbReference>
<protein>
    <submittedName>
        <fullName evidence="4">MBL fold metallo-hydrolase</fullName>
    </submittedName>
</protein>
<keyword evidence="1" id="KW-0378">Hydrolase</keyword>
<name>A0A7C5MXE9_9GAMM</name>
<evidence type="ECO:0000259" key="2">
    <source>
        <dbReference type="SMART" id="SM00849"/>
    </source>
</evidence>
<dbReference type="InterPro" id="IPR001279">
    <property type="entry name" value="Metallo-B-lactamas"/>
</dbReference>
<reference evidence="4" key="1">
    <citation type="journal article" date="2020" name="mSystems">
        <title>Genome- and Community-Level Interaction Insights into Carbon Utilization and Element Cycling Functions of Hydrothermarchaeota in Hydrothermal Sediment.</title>
        <authorList>
            <person name="Zhou Z."/>
            <person name="Liu Y."/>
            <person name="Xu W."/>
            <person name="Pan J."/>
            <person name="Luo Z.H."/>
            <person name="Li M."/>
        </authorList>
    </citation>
    <scope>NUCLEOTIDE SEQUENCE [LARGE SCALE GENOMIC DNA]</scope>
    <source>
        <strain evidence="4">HyVt-535</strain>
    </source>
</reference>
<dbReference type="Proteomes" id="UP000886100">
    <property type="component" value="Unassembled WGS sequence"/>
</dbReference>
<dbReference type="GO" id="GO:0004521">
    <property type="term" value="F:RNA endonuclease activity"/>
    <property type="evidence" value="ECO:0007669"/>
    <property type="project" value="TreeGrafter"/>
</dbReference>
<feature type="domain" description="Metallo-beta-lactamase" evidence="2">
    <location>
        <begin position="13"/>
        <end position="237"/>
    </location>
</feature>
<evidence type="ECO:0000256" key="1">
    <source>
        <dbReference type="ARBA" id="ARBA00022801"/>
    </source>
</evidence>
<evidence type="ECO:0000259" key="3">
    <source>
        <dbReference type="SMART" id="SM01027"/>
    </source>
</evidence>
<accession>A0A7C5MXE9</accession>
<dbReference type="Gene3D" id="3.40.50.10890">
    <property type="match status" value="1"/>
</dbReference>
<gene>
    <name evidence="4" type="ORF">ENJ98_01350</name>
</gene>
<dbReference type="SMART" id="SM01027">
    <property type="entry name" value="Beta-Casp"/>
    <property type="match status" value="1"/>
</dbReference>
<dbReference type="SUPFAM" id="SSF56281">
    <property type="entry name" value="Metallo-hydrolase/oxidoreductase"/>
    <property type="match status" value="1"/>
</dbReference>
<proteinExistence type="predicted"/>
<dbReference type="Pfam" id="PF07521">
    <property type="entry name" value="RMMBL"/>
    <property type="match status" value="1"/>
</dbReference>
<feature type="domain" description="Beta-Casp" evidence="3">
    <location>
        <begin position="257"/>
        <end position="383"/>
    </location>
</feature>
<dbReference type="PANTHER" id="PTHR11203">
    <property type="entry name" value="CLEAVAGE AND POLYADENYLATION SPECIFICITY FACTOR FAMILY MEMBER"/>
    <property type="match status" value="1"/>
</dbReference>
<dbReference type="Pfam" id="PF00753">
    <property type="entry name" value="Lactamase_B"/>
    <property type="match status" value="1"/>
</dbReference>
<dbReference type="GO" id="GO:0016787">
    <property type="term" value="F:hydrolase activity"/>
    <property type="evidence" value="ECO:0007669"/>
    <property type="project" value="UniProtKB-KW"/>
</dbReference>
<dbReference type="Gene3D" id="3.60.15.10">
    <property type="entry name" value="Ribonuclease Z/Hydroxyacylglutathione hydrolase-like"/>
    <property type="match status" value="1"/>
</dbReference>
<dbReference type="EMBL" id="DROM01000084">
    <property type="protein sequence ID" value="HHH12859.1"/>
    <property type="molecule type" value="Genomic_DNA"/>
</dbReference>
<sequence>MNLSFHGADREVTGSCHLVECGGRRILVDCGMYQGGHELDEENRRPFGFDPATIDLLLLTHAHLDHCGRLPLLVKQGFRGRIITTAATHELAKLVLLDAASLQEKEAEWQSRKVARHGRRRKPAVEPLYTVLDVLDTMDYFDGTAEYNRRIRLAEGIHATFFDAGHILGSASILLELEEEGRSHRLLFSGDLGYSGRVILRNPATPPHADTVVMETTYGNRRHKALQPSIDELYLAVLDTFRKGGNVIIPTFALERAQEILFYLREGVEQGVLPASMQVFLDSPMAISATEIFRRHPECFDGETFTLFKNGQDPFWLPGLHFTRETAESMALNQVHGGAVIMAGSGMCTGGRIRHHLKHNLWRPESSVVFVGYAARGTLARRIIDGAKSVKIFGEEIPVAADIYTIGGFSAHADCDELYRWYRQTGDPGLTVLVHGEEEAMTTFARRLGKNTRVLMPQTNDHIDL</sequence>
<evidence type="ECO:0000313" key="4">
    <source>
        <dbReference type="EMBL" id="HHH12859.1"/>
    </source>
</evidence>
<dbReference type="InterPro" id="IPR050698">
    <property type="entry name" value="MBL"/>
</dbReference>
<dbReference type="AlphaFoldDB" id="A0A7C5MXE9"/>
<dbReference type="Pfam" id="PF10996">
    <property type="entry name" value="Beta-Casp"/>
    <property type="match status" value="1"/>
</dbReference>
<comment type="caution">
    <text evidence="4">The sequence shown here is derived from an EMBL/GenBank/DDBJ whole genome shotgun (WGS) entry which is preliminary data.</text>
</comment>